<keyword evidence="4 6" id="KW-0975">Bacterial flagellum</keyword>
<evidence type="ECO:0000313" key="9">
    <source>
        <dbReference type="EMBL" id="CRH07860.1"/>
    </source>
</evidence>
<dbReference type="NCBIfam" id="TIGR01395">
    <property type="entry name" value="FlgC"/>
    <property type="match status" value="1"/>
</dbReference>
<gene>
    <name evidence="9" type="primary">flgC</name>
    <name evidence="9" type="ORF">MAGMO_3730</name>
</gene>
<keyword evidence="9" id="KW-0966">Cell projection</keyword>
<dbReference type="Pfam" id="PF00460">
    <property type="entry name" value="Flg_bb_rod"/>
    <property type="match status" value="1"/>
</dbReference>
<dbReference type="AlphaFoldDB" id="A0A1S7LLW3"/>
<name>A0A1S7LLW3_MAGMO</name>
<organism evidence="9">
    <name type="scientific">Magnetococcus massalia (strain MO-1)</name>
    <dbReference type="NCBI Taxonomy" id="451514"/>
    <lineage>
        <taxon>Bacteria</taxon>
        <taxon>Pseudomonadati</taxon>
        <taxon>Pseudomonadota</taxon>
        <taxon>Magnetococcia</taxon>
        <taxon>Magnetococcales</taxon>
        <taxon>Magnetococcaceae</taxon>
        <taxon>Magnetococcus</taxon>
    </lineage>
</organism>
<dbReference type="PANTHER" id="PTHR30435:SF2">
    <property type="entry name" value="FLAGELLAR BASAL-BODY ROD PROTEIN FLGC"/>
    <property type="match status" value="1"/>
</dbReference>
<comment type="subunit">
    <text evidence="5 6">The basal body constitutes a major portion of the flagellar organelle and consists of four rings (L,P,S, and M) mounted on a central rod. The rod consists of about 26 subunits of FlgG in the distal portion, and FlgB, FlgC and FlgF are thought to build up the proximal portion of the rod with about 6 subunits each.</text>
</comment>
<comment type="similarity">
    <text evidence="2">Belongs to the flagella basal body rod proteins family.</text>
</comment>
<evidence type="ECO:0000256" key="6">
    <source>
        <dbReference type="RuleBase" id="RU362062"/>
    </source>
</evidence>
<evidence type="ECO:0000256" key="3">
    <source>
        <dbReference type="ARBA" id="ARBA00017941"/>
    </source>
</evidence>
<accession>A0A1S7LLW3</accession>
<dbReference type="PANTHER" id="PTHR30435">
    <property type="entry name" value="FLAGELLAR PROTEIN"/>
    <property type="match status" value="1"/>
</dbReference>
<feature type="domain" description="Flagellar basal-body/hook protein C-terminal" evidence="8">
    <location>
        <begin position="95"/>
        <end position="138"/>
    </location>
</feature>
<dbReference type="InterPro" id="IPR001444">
    <property type="entry name" value="Flag_bb_rod_N"/>
</dbReference>
<keyword evidence="9" id="KW-0969">Cilium</keyword>
<reference evidence="9" key="1">
    <citation type="submission" date="2015-04" db="EMBL/GenBank/DDBJ databases">
        <authorList>
            <person name="Syromyatnikov M.Y."/>
            <person name="Popov V.N."/>
        </authorList>
    </citation>
    <scope>NUCLEOTIDE SEQUENCE</scope>
    <source>
        <strain evidence="9">MO-1</strain>
    </source>
</reference>
<evidence type="ECO:0000259" key="8">
    <source>
        <dbReference type="Pfam" id="PF06429"/>
    </source>
</evidence>
<sequence length="141" mass="15761">MDFLTSFKVTASGLAAQRMRMNIISENVANAQTTRTPEGGPYKRRDPVFMSRPFQDYLTREQSATSTGVAIDRIHVDERAPRMQYDPSHPDANKDGYVAMPNIDVVTEMVNMMSASRSYEANVSVLNANKQMALKALEIGR</sequence>
<dbReference type="EMBL" id="LO017727">
    <property type="protein sequence ID" value="CRH07860.1"/>
    <property type="molecule type" value="Genomic_DNA"/>
</dbReference>
<evidence type="ECO:0000256" key="4">
    <source>
        <dbReference type="ARBA" id="ARBA00023143"/>
    </source>
</evidence>
<evidence type="ECO:0000259" key="7">
    <source>
        <dbReference type="Pfam" id="PF00460"/>
    </source>
</evidence>
<evidence type="ECO:0000256" key="1">
    <source>
        <dbReference type="ARBA" id="ARBA00004117"/>
    </source>
</evidence>
<dbReference type="InterPro" id="IPR010930">
    <property type="entry name" value="Flg_bb/hook_C_dom"/>
</dbReference>
<feature type="domain" description="Flagellar basal body rod protein N-terminal" evidence="7">
    <location>
        <begin position="9"/>
        <end position="34"/>
    </location>
</feature>
<dbReference type="Pfam" id="PF06429">
    <property type="entry name" value="Flg_bbr_C"/>
    <property type="match status" value="1"/>
</dbReference>
<proteinExistence type="inferred from homology"/>
<evidence type="ECO:0000256" key="5">
    <source>
        <dbReference type="ARBA" id="ARBA00025933"/>
    </source>
</evidence>
<evidence type="ECO:0000256" key="2">
    <source>
        <dbReference type="ARBA" id="ARBA00009677"/>
    </source>
</evidence>
<comment type="subcellular location">
    <subcellularLocation>
        <location evidence="1 6">Bacterial flagellum basal body</location>
    </subcellularLocation>
</comment>
<dbReference type="InterPro" id="IPR006299">
    <property type="entry name" value="FlgC"/>
</dbReference>
<protein>
    <recommendedName>
        <fullName evidence="3 6">Flagellar basal-body rod protein FlgC</fullName>
    </recommendedName>
</protein>
<dbReference type="GO" id="GO:0030694">
    <property type="term" value="C:bacterial-type flagellum basal body, rod"/>
    <property type="evidence" value="ECO:0007669"/>
    <property type="project" value="UniProtKB-UniRule"/>
</dbReference>
<keyword evidence="9" id="KW-0282">Flagellum</keyword>
<dbReference type="GO" id="GO:0071978">
    <property type="term" value="P:bacterial-type flagellum-dependent swarming motility"/>
    <property type="evidence" value="ECO:0007669"/>
    <property type="project" value="TreeGrafter"/>
</dbReference>